<dbReference type="FunFam" id="3.30.1330.10:FF:000001">
    <property type="entry name" value="Phosphoribosylformylglycinamidine cyclo-ligase"/>
    <property type="match status" value="1"/>
</dbReference>
<dbReference type="EC" id="6.3.3.1" evidence="4 15"/>
<accession>A0A2S8SPM4</accession>
<evidence type="ECO:0000259" key="16">
    <source>
        <dbReference type="Pfam" id="PF00586"/>
    </source>
</evidence>
<dbReference type="GO" id="GO:0006189">
    <property type="term" value="P:'de novo' IMP biosynthetic process"/>
    <property type="evidence" value="ECO:0007669"/>
    <property type="project" value="UniProtKB-UniRule"/>
</dbReference>
<comment type="pathway">
    <text evidence="2 15">Purine metabolism; IMP biosynthesis via de novo pathway; 5-amino-1-(5-phospho-D-ribosyl)imidazole from N(2)-formyl-N(1)-(5-phospho-D-ribosyl)glycinamide: step 2/2.</text>
</comment>
<evidence type="ECO:0000256" key="7">
    <source>
        <dbReference type="ARBA" id="ARBA00022598"/>
    </source>
</evidence>
<dbReference type="NCBIfam" id="TIGR00878">
    <property type="entry name" value="purM"/>
    <property type="match status" value="1"/>
</dbReference>
<dbReference type="Proteomes" id="UP000237684">
    <property type="component" value="Unassembled WGS sequence"/>
</dbReference>
<dbReference type="InterPro" id="IPR016188">
    <property type="entry name" value="PurM-like_N"/>
</dbReference>
<evidence type="ECO:0000313" key="18">
    <source>
        <dbReference type="EMBL" id="PQV62750.1"/>
    </source>
</evidence>
<sequence>MSNLPATYASAGVNIEAGNELVRRIKPHAKRTHIPGVLGGLGGFGALFQHDFSQYQEPILVSATDGVGTKLKIAFDLKRHDTVGRDLVAMCVNDLICLGAKPLFFLDYFATGQLAPDDAENVVKGIADGCVEAGCALIGGETAELPGFYAPGEYDLAGFTVGVVDKPKIIDGAKVEVGDAILGLSSSGLHSNGYSLARKILEPLGYETFDETLGATIGDALLTPTQIYIQSLGSLIENIEVKAIANITGGGFYENIPRALPANTRAEIKRGSWPIAPIFELIQTRGNVAEREMFTTFNMGIGMVAVVAKNDVEAAISHLKSQKIEAFYIGEVTNHQGDADVVLV</sequence>
<dbReference type="OrthoDB" id="9777881at2"/>
<dbReference type="Gene3D" id="3.90.650.10">
    <property type="entry name" value="PurM-like C-terminal domain"/>
    <property type="match status" value="1"/>
</dbReference>
<evidence type="ECO:0000256" key="13">
    <source>
        <dbReference type="ARBA" id="ARBA00033093"/>
    </source>
</evidence>
<dbReference type="GO" id="GO:0046084">
    <property type="term" value="P:adenine biosynthetic process"/>
    <property type="evidence" value="ECO:0007669"/>
    <property type="project" value="TreeGrafter"/>
</dbReference>
<name>A0A2S8SPM4_9BACT</name>
<dbReference type="InterPro" id="IPR004733">
    <property type="entry name" value="PurM_cligase"/>
</dbReference>
<evidence type="ECO:0000256" key="10">
    <source>
        <dbReference type="ARBA" id="ARBA00022840"/>
    </source>
</evidence>
<dbReference type="HAMAP" id="MF_00741">
    <property type="entry name" value="AIRS"/>
    <property type="match status" value="1"/>
</dbReference>
<keyword evidence="7 15" id="KW-0436">Ligase</keyword>
<dbReference type="PANTHER" id="PTHR10520">
    <property type="entry name" value="TRIFUNCTIONAL PURINE BIOSYNTHETIC PROTEIN ADENOSINE-3-RELATED"/>
    <property type="match status" value="1"/>
</dbReference>
<keyword evidence="6 15" id="KW-0963">Cytoplasm</keyword>
<dbReference type="EMBL" id="NIGF01000023">
    <property type="protein sequence ID" value="PQV62750.1"/>
    <property type="molecule type" value="Genomic_DNA"/>
</dbReference>
<dbReference type="AlphaFoldDB" id="A0A2S8SPM4"/>
<dbReference type="Pfam" id="PF00586">
    <property type="entry name" value="AIRS"/>
    <property type="match status" value="1"/>
</dbReference>
<reference evidence="18 19" key="1">
    <citation type="journal article" date="2018" name="Syst. Appl. Microbiol.">
        <title>Abditibacterium utsteinense sp. nov., the first cultivated member of candidate phylum FBP, isolated from ice-free Antarctic soil samples.</title>
        <authorList>
            <person name="Tahon G."/>
            <person name="Tytgat B."/>
            <person name="Lebbe L."/>
            <person name="Carlier A."/>
            <person name="Willems A."/>
        </authorList>
    </citation>
    <scope>NUCLEOTIDE SEQUENCE [LARGE SCALE GENOMIC DNA]</scope>
    <source>
        <strain evidence="18 19">LMG 29911</strain>
    </source>
</reference>
<dbReference type="GO" id="GO:0004637">
    <property type="term" value="F:phosphoribosylamine-glycine ligase activity"/>
    <property type="evidence" value="ECO:0007669"/>
    <property type="project" value="TreeGrafter"/>
</dbReference>
<dbReference type="RefSeq" id="WP_106381130.1">
    <property type="nucleotide sequence ID" value="NZ_NIGF01000023.1"/>
</dbReference>
<protein>
    <recommendedName>
        <fullName evidence="5 15">Phosphoribosylformylglycinamidine cyclo-ligase</fullName>
        <ecNumber evidence="4 15">6.3.3.1</ecNumber>
    </recommendedName>
    <alternativeName>
        <fullName evidence="12 15">AIR synthase</fullName>
    </alternativeName>
    <alternativeName>
        <fullName evidence="13 15">AIRS</fullName>
    </alternativeName>
    <alternativeName>
        <fullName evidence="11 15">Phosphoribosyl-aminoimidazole synthetase</fullName>
    </alternativeName>
</protein>
<dbReference type="FunFam" id="3.90.650.10:FF:000011">
    <property type="entry name" value="Phosphoribosylformylglycinamidine cyclo-ligase"/>
    <property type="match status" value="1"/>
</dbReference>
<organism evidence="18 19">
    <name type="scientific">Abditibacterium utsteinense</name>
    <dbReference type="NCBI Taxonomy" id="1960156"/>
    <lineage>
        <taxon>Bacteria</taxon>
        <taxon>Pseudomonadati</taxon>
        <taxon>Abditibacteriota</taxon>
        <taxon>Abditibacteriia</taxon>
        <taxon>Abditibacteriales</taxon>
        <taxon>Abditibacteriaceae</taxon>
        <taxon>Abditibacterium</taxon>
    </lineage>
</organism>
<feature type="domain" description="PurM-like C-terminal" evidence="17">
    <location>
        <begin position="176"/>
        <end position="337"/>
    </location>
</feature>
<dbReference type="InterPro" id="IPR036676">
    <property type="entry name" value="PurM-like_C_sf"/>
</dbReference>
<keyword evidence="8 15" id="KW-0547">Nucleotide-binding</keyword>
<comment type="caution">
    <text evidence="18">The sequence shown here is derived from an EMBL/GenBank/DDBJ whole genome shotgun (WGS) entry which is preliminary data.</text>
</comment>
<dbReference type="FunCoup" id="A0A2S8SPM4">
    <property type="interactions" value="440"/>
</dbReference>
<dbReference type="InterPro" id="IPR010918">
    <property type="entry name" value="PurM-like_C_dom"/>
</dbReference>
<dbReference type="CDD" id="cd02196">
    <property type="entry name" value="PurM"/>
    <property type="match status" value="1"/>
</dbReference>
<evidence type="ECO:0000256" key="6">
    <source>
        <dbReference type="ARBA" id="ARBA00022490"/>
    </source>
</evidence>
<evidence type="ECO:0000256" key="8">
    <source>
        <dbReference type="ARBA" id="ARBA00022741"/>
    </source>
</evidence>
<proteinExistence type="inferred from homology"/>
<evidence type="ECO:0000256" key="12">
    <source>
        <dbReference type="ARBA" id="ARBA00032931"/>
    </source>
</evidence>
<evidence type="ECO:0000256" key="5">
    <source>
        <dbReference type="ARBA" id="ARBA00020367"/>
    </source>
</evidence>
<evidence type="ECO:0000256" key="11">
    <source>
        <dbReference type="ARBA" id="ARBA00031908"/>
    </source>
</evidence>
<keyword evidence="19" id="KW-1185">Reference proteome</keyword>
<dbReference type="SUPFAM" id="SSF56042">
    <property type="entry name" value="PurM C-terminal domain-like"/>
    <property type="match status" value="1"/>
</dbReference>
<dbReference type="Gene3D" id="3.30.1330.10">
    <property type="entry name" value="PurM-like, N-terminal domain"/>
    <property type="match status" value="1"/>
</dbReference>
<gene>
    <name evidence="15" type="primary">purM</name>
    <name evidence="18" type="ORF">B1R32_12338</name>
</gene>
<feature type="domain" description="PurM-like N-terminal" evidence="16">
    <location>
        <begin position="60"/>
        <end position="164"/>
    </location>
</feature>
<dbReference type="SUPFAM" id="SSF55326">
    <property type="entry name" value="PurM N-terminal domain-like"/>
    <property type="match status" value="1"/>
</dbReference>
<evidence type="ECO:0000256" key="2">
    <source>
        <dbReference type="ARBA" id="ARBA00004686"/>
    </source>
</evidence>
<evidence type="ECO:0000256" key="3">
    <source>
        <dbReference type="ARBA" id="ARBA00010280"/>
    </source>
</evidence>
<comment type="similarity">
    <text evidence="3 15">Belongs to the AIR synthase family.</text>
</comment>
<evidence type="ECO:0000256" key="9">
    <source>
        <dbReference type="ARBA" id="ARBA00022755"/>
    </source>
</evidence>
<evidence type="ECO:0000313" key="19">
    <source>
        <dbReference type="Proteomes" id="UP000237684"/>
    </source>
</evidence>
<evidence type="ECO:0000256" key="14">
    <source>
        <dbReference type="ARBA" id="ARBA00049057"/>
    </source>
</evidence>
<dbReference type="Pfam" id="PF02769">
    <property type="entry name" value="AIRS_C"/>
    <property type="match status" value="1"/>
</dbReference>
<evidence type="ECO:0000259" key="17">
    <source>
        <dbReference type="Pfam" id="PF02769"/>
    </source>
</evidence>
<comment type="subcellular location">
    <subcellularLocation>
        <location evidence="1 15">Cytoplasm</location>
    </subcellularLocation>
</comment>
<dbReference type="InterPro" id="IPR036921">
    <property type="entry name" value="PurM-like_N_sf"/>
</dbReference>
<dbReference type="GO" id="GO:0004641">
    <property type="term" value="F:phosphoribosylformylglycinamidine cyclo-ligase activity"/>
    <property type="evidence" value="ECO:0007669"/>
    <property type="project" value="UniProtKB-UniRule"/>
</dbReference>
<dbReference type="InParanoid" id="A0A2S8SPM4"/>
<keyword evidence="9 15" id="KW-0658">Purine biosynthesis</keyword>
<dbReference type="PANTHER" id="PTHR10520:SF12">
    <property type="entry name" value="TRIFUNCTIONAL PURINE BIOSYNTHETIC PROTEIN ADENOSINE-3"/>
    <property type="match status" value="1"/>
</dbReference>
<evidence type="ECO:0000256" key="15">
    <source>
        <dbReference type="HAMAP-Rule" id="MF_00741"/>
    </source>
</evidence>
<evidence type="ECO:0000256" key="1">
    <source>
        <dbReference type="ARBA" id="ARBA00004496"/>
    </source>
</evidence>
<dbReference type="GO" id="GO:0005829">
    <property type="term" value="C:cytosol"/>
    <property type="evidence" value="ECO:0007669"/>
    <property type="project" value="TreeGrafter"/>
</dbReference>
<evidence type="ECO:0000256" key="4">
    <source>
        <dbReference type="ARBA" id="ARBA00013047"/>
    </source>
</evidence>
<dbReference type="GO" id="GO:0005524">
    <property type="term" value="F:ATP binding"/>
    <property type="evidence" value="ECO:0007669"/>
    <property type="project" value="UniProtKB-KW"/>
</dbReference>
<keyword evidence="10 15" id="KW-0067">ATP-binding</keyword>
<comment type="catalytic activity">
    <reaction evidence="14 15">
        <text>2-formamido-N(1)-(5-O-phospho-beta-D-ribosyl)acetamidine + ATP = 5-amino-1-(5-phospho-beta-D-ribosyl)imidazole + ADP + phosphate + H(+)</text>
        <dbReference type="Rhea" id="RHEA:23032"/>
        <dbReference type="ChEBI" id="CHEBI:15378"/>
        <dbReference type="ChEBI" id="CHEBI:30616"/>
        <dbReference type="ChEBI" id="CHEBI:43474"/>
        <dbReference type="ChEBI" id="CHEBI:137981"/>
        <dbReference type="ChEBI" id="CHEBI:147287"/>
        <dbReference type="ChEBI" id="CHEBI:456216"/>
        <dbReference type="EC" id="6.3.3.1"/>
    </reaction>
</comment>
<dbReference type="UniPathway" id="UPA00074">
    <property type="reaction ID" value="UER00129"/>
</dbReference>